<feature type="coiled-coil region" evidence="1">
    <location>
        <begin position="170"/>
        <end position="224"/>
    </location>
</feature>
<organism evidence="3">
    <name type="scientific">Parabacteroides goldsteinii</name>
    <dbReference type="NCBI Taxonomy" id="328812"/>
    <lineage>
        <taxon>Bacteria</taxon>
        <taxon>Pseudomonadati</taxon>
        <taxon>Bacteroidota</taxon>
        <taxon>Bacteroidia</taxon>
        <taxon>Bacteroidales</taxon>
        <taxon>Tannerellaceae</taxon>
        <taxon>Parabacteroides</taxon>
    </lineage>
</organism>
<evidence type="ECO:0000313" key="3">
    <source>
        <dbReference type="EMBL" id="MRY11312.1"/>
    </source>
</evidence>
<accession>A0A6G1ZBV8</accession>
<feature type="coiled-coil region" evidence="1">
    <location>
        <begin position="15"/>
        <end position="59"/>
    </location>
</feature>
<dbReference type="EMBL" id="WKLP01000008">
    <property type="protein sequence ID" value="MRY11312.1"/>
    <property type="molecule type" value="Genomic_DNA"/>
</dbReference>
<feature type="coiled-coil region" evidence="1">
    <location>
        <begin position="615"/>
        <end position="653"/>
    </location>
</feature>
<protein>
    <recommendedName>
        <fullName evidence="4">Phage tail tape measure protein</fullName>
    </recommendedName>
</protein>
<evidence type="ECO:0000256" key="1">
    <source>
        <dbReference type="SAM" id="Coils"/>
    </source>
</evidence>
<evidence type="ECO:0000256" key="2">
    <source>
        <dbReference type="SAM" id="MobiDB-lite"/>
    </source>
</evidence>
<reference evidence="3" key="1">
    <citation type="journal article" date="2019" name="Nat. Med.">
        <title>A library of human gut bacterial isolates paired with longitudinal multiomics data enables mechanistic microbiome research.</title>
        <authorList>
            <person name="Poyet M."/>
            <person name="Groussin M."/>
            <person name="Gibbons S.M."/>
            <person name="Avila-Pacheco J."/>
            <person name="Jiang X."/>
            <person name="Kearney S.M."/>
            <person name="Perrotta A.R."/>
            <person name="Berdy B."/>
            <person name="Zhao S."/>
            <person name="Lieberman T.D."/>
            <person name="Swanson P.K."/>
            <person name="Smith M."/>
            <person name="Roesemann S."/>
            <person name="Alexander J.E."/>
            <person name="Rich S.A."/>
            <person name="Livny J."/>
            <person name="Vlamakis H."/>
            <person name="Clish C."/>
            <person name="Bullock K."/>
            <person name="Deik A."/>
            <person name="Scott J."/>
            <person name="Pierce K.A."/>
            <person name="Xavier R.J."/>
            <person name="Alm E.J."/>
        </authorList>
    </citation>
    <scope>NUCLEOTIDE SEQUENCE</scope>
    <source>
        <strain evidence="3">BIOML-A4</strain>
    </source>
</reference>
<comment type="caution">
    <text evidence="3">The sequence shown here is derived from an EMBL/GenBank/DDBJ whole genome shotgun (WGS) entry which is preliminary data.</text>
</comment>
<name>A0A6G1ZBV8_9BACT</name>
<feature type="coiled-coil region" evidence="1">
    <location>
        <begin position="935"/>
        <end position="999"/>
    </location>
</feature>
<gene>
    <name evidence="3" type="ORF">GKE01_07480</name>
</gene>
<sequence>MAGLRFNIDADLTKFNQLIKRIKELKTSLESLSKSSLKFDKLYKEFENISTEIDKLKKKFAEINTALAQVDISKKIVEDSQKIRKSNDDAANSFKGYADSIEGIKLQMKKLTKEFNTMSEAERNGTSGQANANKWAALNAQLKVTTDGVRALSKEYTSNIKISQAQEGSLNSLRRQLSLLNMQYDNLSRDLRNGATGKELVTQIREVNAELSAAEQSTMRFQRNVGNYASGWNGLNVQVQQLARELPSLAVSANTFFLAISNNLPMLADELQRARKEYKALIAENKKATPVWKQLISSIFSWQTALVAGITVLSLYGKEIIDWTKSLFVAKKALSETYKTTEDFNKNVSETSGNTIATLEKMSAAWKKLGGDIKAQEKFILDNKDAFDSTGTSINSVKEAENLLINNKAAFVESIIAKAKATATMKLASEEYVRYLEKMREAEAMPEERTYYVQNGMFGGVTSYTGKNLKKTATEEEAKKYLESFNALINDVITAEEEGTEKLKEAGINLTNSLVEGSVGAIKAAITKKQQELEKVVDPKEYQRIETEIKAEQAKLEAITGKSTKEENAISDQRNRILELMSKNAIARIKEEIDLENQVAQERINAMDEGYDKELAQRELNNKKELQALQRQKEEYIRAYKQAQKEIFEAQEDLKAKQNPNYKKQTFDSTSVSPQTSVFDAIEFLTRKRQSADLAKYYKDLLSKYQDYTAKRLEAQKKFDKDRTALENAGASQERISELEYQRKETYDAIDSEFAIRQESFQVWADNVANLSLEKLREMLMLAKEELQRQEFINPNDPKLATMRAKVATLENTIGIKQATQNNVSPGKRTIKEWQNLYSTLQKVDKEFDEIGDAVGGTVGEIIKAAGNISSSTLQMIDSIVTLSNWSTIATERAAEGATEAIIKVEQASVILTVISAALKIATSIISLFKRTDYMAEFRKEMAKLNHELEITKLNARIGENEYDSIFGEDLWKNAKKNINAANDALQRFNETQNNAANRKKYTGLIGLIAEAEGVKNSYNSIAESVADMQIQIRHSTWFRSAKYQSLKDAVPELFNDNGSVNMDALEKFLGTDTFKKLSEENQKYLQEMSDYWKSYQEAIEEVRGYLTDIFGDLGNTMTDALVDAWVNGTDAAKSYVDSVSDMLETLAKQMVYSVTLGPLMKKAQQDMLDTMQEAGLTDEQKFNKWSNILNNLVNDAVNQQSLANKLLKDYQKMAAEKGFDIFTPDSSDQSDDRTAKAKGLASMSQDTGEKLDGKFTAGLIYLDKMTTSSYDIAGSIKDLTRQSYDGWKNVEAIKELSSDIKNINNRIADNTEDIGAILKTIRSDTKGMNEDVSYVRTNGLYVNR</sequence>
<proteinExistence type="predicted"/>
<evidence type="ECO:0008006" key="4">
    <source>
        <dbReference type="Google" id="ProtNLM"/>
    </source>
</evidence>
<keyword evidence="1" id="KW-0175">Coiled coil</keyword>
<dbReference type="RefSeq" id="WP_010801705.1">
    <property type="nucleotide sequence ID" value="NZ_CAJSYT010000020.1"/>
</dbReference>
<feature type="region of interest" description="Disordered" evidence="2">
    <location>
        <begin position="1222"/>
        <end position="1244"/>
    </location>
</feature>